<dbReference type="Pfam" id="PF03478">
    <property type="entry name" value="Beta-prop_KIB1-4"/>
    <property type="match status" value="1"/>
</dbReference>
<sequence>MPDLSGNSPDTDLNQFSEGSSSAPLPLSNGRQEYHNMAAIRGSETLGGPQVEISQCYVLRFGSFTVCLHPPAGSTLDSLSSLVPMEISQCYMLRFGSFTFCLHPPEGSTLDSLSSLISGLQQHAPIYSFGPNPGRWPEAQNASSVSNSGVLIPDQNPISAPQRAMFSGPTYISNPGVQLPVPSSVSSPRFNLPIFNPSFGQYSVWQLHTLNSTLIPNPSVAPNSNQTDIVNSSLPPLTYPSLLHNPSMPPTPNAYYGSVPQHHPDNLNLNLNGGSRDETVVLNPCRPSQVGNFQAQNSDANSNQTSEGSATAPPTQRGLAMSDWGLLLTDMIDEIFKKLAEGDLANCRAVCRAWNRAAHRTNSRHSIPLLIERSIQNSSCLEILSPITLERSIISLEKKFADSWLAGPAYGYLISYERRTTQRLHLYNAFTKQAIPLPFMRSDNRASSLVFQPSLLYNKDTTVVISFLGVKTRGDNSLTFYKCQAGDDDWKAVRIDDLAVSGGAHAYFEASYYIIESTWGPTRVIDPDSGEVICVIPPIETETSTDQTAEQHVYLVESPMGLLRVSRQSDDELESFTFRIHCLNNAKWERVYCIENCTLFLEKDHGLCVENAGTDNFNTIFFTRSIAANEIFIGSRAKLYKYSMRDCSTLSLVTLRTKGTWVVPCQRF</sequence>
<feature type="region of interest" description="Disordered" evidence="1">
    <location>
        <begin position="1"/>
        <end position="28"/>
    </location>
</feature>
<dbReference type="Proteomes" id="UP001140206">
    <property type="component" value="Chromosome 5"/>
</dbReference>
<dbReference type="InterPro" id="IPR050942">
    <property type="entry name" value="F-box_BR-signaling"/>
</dbReference>
<dbReference type="SMART" id="SM00256">
    <property type="entry name" value="FBOX"/>
    <property type="match status" value="1"/>
</dbReference>
<comment type="caution">
    <text evidence="3">The sequence shown here is derived from an EMBL/GenBank/DDBJ whole genome shotgun (WGS) entry which is preliminary data.</text>
</comment>
<dbReference type="PANTHER" id="PTHR44259">
    <property type="entry name" value="OS07G0183000 PROTEIN-RELATED"/>
    <property type="match status" value="1"/>
</dbReference>
<feature type="region of interest" description="Disordered" evidence="1">
    <location>
        <begin position="270"/>
        <end position="315"/>
    </location>
</feature>
<dbReference type="SUPFAM" id="SSF81383">
    <property type="entry name" value="F-box domain"/>
    <property type="match status" value="1"/>
</dbReference>
<dbReference type="Pfam" id="PF12937">
    <property type="entry name" value="F-box-like"/>
    <property type="match status" value="1"/>
</dbReference>
<proteinExistence type="predicted"/>
<dbReference type="AlphaFoldDB" id="A0AAV8BVA0"/>
<organism evidence="3 4">
    <name type="scientific">Rhynchospora pubera</name>
    <dbReference type="NCBI Taxonomy" id="906938"/>
    <lineage>
        <taxon>Eukaryota</taxon>
        <taxon>Viridiplantae</taxon>
        <taxon>Streptophyta</taxon>
        <taxon>Embryophyta</taxon>
        <taxon>Tracheophyta</taxon>
        <taxon>Spermatophyta</taxon>
        <taxon>Magnoliopsida</taxon>
        <taxon>Liliopsida</taxon>
        <taxon>Poales</taxon>
        <taxon>Cyperaceae</taxon>
        <taxon>Cyperoideae</taxon>
        <taxon>Rhynchosporeae</taxon>
        <taxon>Rhynchospora</taxon>
    </lineage>
</organism>
<accession>A0AAV8BVA0</accession>
<evidence type="ECO:0000313" key="4">
    <source>
        <dbReference type="Proteomes" id="UP001140206"/>
    </source>
</evidence>
<dbReference type="InterPro" id="IPR001810">
    <property type="entry name" value="F-box_dom"/>
</dbReference>
<feature type="domain" description="F-box" evidence="2">
    <location>
        <begin position="327"/>
        <end position="367"/>
    </location>
</feature>
<feature type="compositionally biased region" description="Polar residues" evidence="1">
    <location>
        <begin position="1"/>
        <end position="23"/>
    </location>
</feature>
<name>A0AAV8BVA0_9POAL</name>
<dbReference type="InterPro" id="IPR005174">
    <property type="entry name" value="KIB1-4_b-propeller"/>
</dbReference>
<evidence type="ECO:0000313" key="3">
    <source>
        <dbReference type="EMBL" id="KAJ4746486.1"/>
    </source>
</evidence>
<keyword evidence="4" id="KW-1185">Reference proteome</keyword>
<dbReference type="Gene3D" id="1.20.1280.50">
    <property type="match status" value="1"/>
</dbReference>
<evidence type="ECO:0000256" key="1">
    <source>
        <dbReference type="SAM" id="MobiDB-lite"/>
    </source>
</evidence>
<feature type="compositionally biased region" description="Polar residues" evidence="1">
    <location>
        <begin position="289"/>
        <end position="314"/>
    </location>
</feature>
<dbReference type="EMBL" id="JAMFTS010000005">
    <property type="protein sequence ID" value="KAJ4746486.1"/>
    <property type="molecule type" value="Genomic_DNA"/>
</dbReference>
<protein>
    <submittedName>
        <fullName evidence="3">F-box domain-containing protein</fullName>
    </submittedName>
</protein>
<dbReference type="InterPro" id="IPR036047">
    <property type="entry name" value="F-box-like_dom_sf"/>
</dbReference>
<reference evidence="3" key="1">
    <citation type="submission" date="2022-08" db="EMBL/GenBank/DDBJ databases">
        <authorList>
            <person name="Marques A."/>
        </authorList>
    </citation>
    <scope>NUCLEOTIDE SEQUENCE</scope>
    <source>
        <strain evidence="3">RhyPub2mFocal</strain>
        <tissue evidence="3">Leaves</tissue>
    </source>
</reference>
<gene>
    <name evidence="3" type="ORF">LUZ62_080891</name>
</gene>
<evidence type="ECO:0000259" key="2">
    <source>
        <dbReference type="SMART" id="SM00256"/>
    </source>
</evidence>